<name>A0A644WU98_9ZZZZ</name>
<accession>A0A644WU98</accession>
<comment type="caution">
    <text evidence="1">The sequence shown here is derived from an EMBL/GenBank/DDBJ whole genome shotgun (WGS) entry which is preliminary data.</text>
</comment>
<dbReference type="AlphaFoldDB" id="A0A644WU98"/>
<evidence type="ECO:0000313" key="1">
    <source>
        <dbReference type="EMBL" id="MPM07257.1"/>
    </source>
</evidence>
<protein>
    <submittedName>
        <fullName evidence="1">Uncharacterized protein</fullName>
    </submittedName>
</protein>
<gene>
    <name evidence="1" type="ORF">SDC9_53563</name>
</gene>
<proteinExistence type="predicted"/>
<dbReference type="EMBL" id="VSSQ01001316">
    <property type="protein sequence ID" value="MPM07257.1"/>
    <property type="molecule type" value="Genomic_DNA"/>
</dbReference>
<sequence>MLSIDRRGTDHQVLDFRNTCLADLLDVDYHTVAQYGYDVANLHDLIKLVTDENDRYTLCLQHPNNLEKIIYLFSGESCRRFIEY</sequence>
<reference evidence="1" key="1">
    <citation type="submission" date="2019-08" db="EMBL/GenBank/DDBJ databases">
        <authorList>
            <person name="Kucharzyk K."/>
            <person name="Murdoch R.W."/>
            <person name="Higgins S."/>
            <person name="Loffler F."/>
        </authorList>
    </citation>
    <scope>NUCLEOTIDE SEQUENCE</scope>
</reference>
<organism evidence="1">
    <name type="scientific">bioreactor metagenome</name>
    <dbReference type="NCBI Taxonomy" id="1076179"/>
    <lineage>
        <taxon>unclassified sequences</taxon>
        <taxon>metagenomes</taxon>
        <taxon>ecological metagenomes</taxon>
    </lineage>
</organism>